<dbReference type="Gene3D" id="1.20.58.740">
    <property type="match status" value="1"/>
</dbReference>
<feature type="domain" description="DOCKER" evidence="3">
    <location>
        <begin position="1"/>
        <end position="256"/>
    </location>
</feature>
<evidence type="ECO:0000256" key="2">
    <source>
        <dbReference type="SAM" id="MobiDB-lite"/>
    </source>
</evidence>
<feature type="compositionally biased region" description="Pro residues" evidence="2">
    <location>
        <begin position="304"/>
        <end position="315"/>
    </location>
</feature>
<dbReference type="InterPro" id="IPR027357">
    <property type="entry name" value="DOCKER_dom"/>
</dbReference>
<comment type="similarity">
    <text evidence="1">Belongs to the DOCK family.</text>
</comment>
<dbReference type="GO" id="GO:0005737">
    <property type="term" value="C:cytoplasm"/>
    <property type="evidence" value="ECO:0007669"/>
    <property type="project" value="TreeGrafter"/>
</dbReference>
<dbReference type="PANTHER" id="PTHR45653">
    <property type="entry name" value="DEDICATOR OF CYTOKINESIS"/>
    <property type="match status" value="1"/>
</dbReference>
<evidence type="ECO:0000259" key="3">
    <source>
        <dbReference type="PROSITE" id="PS51651"/>
    </source>
</evidence>
<dbReference type="GO" id="GO:0007264">
    <property type="term" value="P:small GTPase-mediated signal transduction"/>
    <property type="evidence" value="ECO:0007669"/>
    <property type="project" value="InterPro"/>
</dbReference>
<reference evidence="4 5" key="1">
    <citation type="journal article" date="2018" name="Mol. Genet. Genomics">
        <title>The red deer Cervus elaphus genome CerEla1.0: sequencing, annotating, genes, and chromosomes.</title>
        <authorList>
            <person name="Bana N.A."/>
            <person name="Nyiri A."/>
            <person name="Nagy J."/>
            <person name="Frank K."/>
            <person name="Nagy T."/>
            <person name="Steger V."/>
            <person name="Schiller M."/>
            <person name="Lakatos P."/>
            <person name="Sugar L."/>
            <person name="Horn P."/>
            <person name="Barta E."/>
            <person name="Orosz L."/>
        </authorList>
    </citation>
    <scope>NUCLEOTIDE SEQUENCE [LARGE SCALE GENOMIC DNA]</scope>
    <source>
        <strain evidence="4">Hungarian</strain>
    </source>
</reference>
<evidence type="ECO:0000313" key="5">
    <source>
        <dbReference type="Proteomes" id="UP000242450"/>
    </source>
</evidence>
<dbReference type="GO" id="GO:0007520">
    <property type="term" value="P:myoblast fusion"/>
    <property type="evidence" value="ECO:0007669"/>
    <property type="project" value="TreeGrafter"/>
</dbReference>
<gene>
    <name evidence="4" type="ORF">Celaphus_00017868</name>
</gene>
<dbReference type="InterPro" id="IPR026791">
    <property type="entry name" value="DOCK"/>
</dbReference>
<dbReference type="GO" id="GO:0031267">
    <property type="term" value="F:small GTPase binding"/>
    <property type="evidence" value="ECO:0007669"/>
    <property type="project" value="TreeGrafter"/>
</dbReference>
<dbReference type="InterPro" id="IPR043162">
    <property type="entry name" value="DOCK_C_lobe_C"/>
</dbReference>
<evidence type="ECO:0000256" key="1">
    <source>
        <dbReference type="PROSITE-ProRule" id="PRU00984"/>
    </source>
</evidence>
<dbReference type="GO" id="GO:0005886">
    <property type="term" value="C:plasma membrane"/>
    <property type="evidence" value="ECO:0007669"/>
    <property type="project" value="TreeGrafter"/>
</dbReference>
<protein>
    <recommendedName>
        <fullName evidence="3">DOCKER domain-containing protein</fullName>
    </recommendedName>
</protein>
<dbReference type="PROSITE" id="PS51651">
    <property type="entry name" value="DOCKER"/>
    <property type="match status" value="1"/>
</dbReference>
<dbReference type="Proteomes" id="UP000242450">
    <property type="component" value="Chromosome 25"/>
</dbReference>
<dbReference type="OrthoDB" id="18896at2759"/>
<dbReference type="PANTHER" id="PTHR45653:SF6">
    <property type="entry name" value="DEDICATOR OF CYTOKINESIS PROTEIN 2"/>
    <property type="match status" value="1"/>
</dbReference>
<dbReference type="GO" id="GO:0016477">
    <property type="term" value="P:cell migration"/>
    <property type="evidence" value="ECO:0007669"/>
    <property type="project" value="TreeGrafter"/>
</dbReference>
<feature type="region of interest" description="Disordered" evidence="2">
    <location>
        <begin position="286"/>
        <end position="343"/>
    </location>
</feature>
<accession>A0A212C8B3</accession>
<organism evidence="4 5">
    <name type="scientific">Cervus elaphus hippelaphus</name>
    <name type="common">European red deer</name>
    <dbReference type="NCBI Taxonomy" id="46360"/>
    <lineage>
        <taxon>Eukaryota</taxon>
        <taxon>Metazoa</taxon>
        <taxon>Chordata</taxon>
        <taxon>Craniata</taxon>
        <taxon>Vertebrata</taxon>
        <taxon>Euteleostomi</taxon>
        <taxon>Mammalia</taxon>
        <taxon>Eutheria</taxon>
        <taxon>Laurasiatheria</taxon>
        <taxon>Artiodactyla</taxon>
        <taxon>Ruminantia</taxon>
        <taxon>Pecora</taxon>
        <taxon>Cervidae</taxon>
        <taxon>Cervinae</taxon>
        <taxon>Cervus</taxon>
    </lineage>
</organism>
<dbReference type="EMBL" id="MKHE01000025">
    <property type="protein sequence ID" value="OWK02218.1"/>
    <property type="molecule type" value="Genomic_DNA"/>
</dbReference>
<proteinExistence type="inferred from homology"/>
<sequence>MWIERTSFVTAYKLPGILRWFEVVHMSQKMKGTIESSNKPDERGVSVAGTGEAEGLELHGHIQLLISSPTAILWDPFAESRYELFSELDALELGEIMQRQSSDYNANTTISPLENAIETMSTANEKILMMINQYQSDETLPINPLSMLLNGIVDPAVMGGFAKYEKHAATNGRGGEGRVQPFHDKTVRGLSPRNLIFRANLKDAIFPFPRIPFLGAGIKIHERRVSENLRPFHDRMEECFKNLKVKVEKEYGVREMPDFEDRRVGRPRSMLRSYRQMSIISMASLNSDCSTPSKATSERSVPDPGSPLQPCPSPAPEHSLSAFSAPGLSAPPSCPSLPKPSLT</sequence>
<evidence type="ECO:0000313" key="4">
    <source>
        <dbReference type="EMBL" id="OWK02218.1"/>
    </source>
</evidence>
<dbReference type="FunFam" id="1.20.58.740:FF:000004">
    <property type="entry name" value="Dedicator of cytokinesis protein 1"/>
    <property type="match status" value="1"/>
</dbReference>
<name>A0A212C8B3_CEREH</name>
<feature type="compositionally biased region" description="Pro residues" evidence="2">
    <location>
        <begin position="332"/>
        <end position="343"/>
    </location>
</feature>
<comment type="caution">
    <text evidence="4">The sequence shown here is derived from an EMBL/GenBank/DDBJ whole genome shotgun (WGS) entry which is preliminary data.</text>
</comment>
<dbReference type="AlphaFoldDB" id="A0A212C8B3"/>
<keyword evidence="5" id="KW-1185">Reference proteome</keyword>
<feature type="compositionally biased region" description="Polar residues" evidence="2">
    <location>
        <begin position="286"/>
        <end position="295"/>
    </location>
</feature>
<dbReference type="GO" id="GO:0005085">
    <property type="term" value="F:guanyl-nucleotide exchange factor activity"/>
    <property type="evidence" value="ECO:0007669"/>
    <property type="project" value="InterPro"/>
</dbReference>